<dbReference type="RefSeq" id="XP_065673281.1">
    <property type="nucleotide sequence ID" value="XM_065817209.1"/>
</dbReference>
<evidence type="ECO:0000313" key="3">
    <source>
        <dbReference type="RefSeq" id="XP_065673282.1"/>
    </source>
</evidence>
<name>A0ABM4DFS6_HYDVU</name>
<reference evidence="2 3" key="1">
    <citation type="submission" date="2025-05" db="UniProtKB">
        <authorList>
            <consortium name="RefSeq"/>
        </authorList>
    </citation>
    <scope>IDENTIFICATION</scope>
</reference>
<accession>A0ABM4DFS6</accession>
<gene>
    <name evidence="2 3" type="primary">LOC100214512</name>
</gene>
<keyword evidence="1" id="KW-1185">Reference proteome</keyword>
<dbReference type="GeneID" id="100214512"/>
<dbReference type="RefSeq" id="XP_065673282.1">
    <property type="nucleotide sequence ID" value="XM_065817210.1"/>
</dbReference>
<dbReference type="Proteomes" id="UP001652625">
    <property type="component" value="Chromosome 14"/>
</dbReference>
<protein>
    <submittedName>
        <fullName evidence="2 3">Uncharacterized protein LOC100214512</fullName>
    </submittedName>
</protein>
<evidence type="ECO:0000313" key="2">
    <source>
        <dbReference type="RefSeq" id="XP_065673281.1"/>
    </source>
</evidence>
<evidence type="ECO:0000313" key="1">
    <source>
        <dbReference type="Proteomes" id="UP001652625"/>
    </source>
</evidence>
<proteinExistence type="predicted"/>
<organism evidence="1 3">
    <name type="scientific">Hydra vulgaris</name>
    <name type="common">Hydra</name>
    <name type="synonym">Hydra attenuata</name>
    <dbReference type="NCBI Taxonomy" id="6087"/>
    <lineage>
        <taxon>Eukaryota</taxon>
        <taxon>Metazoa</taxon>
        <taxon>Cnidaria</taxon>
        <taxon>Hydrozoa</taxon>
        <taxon>Hydroidolina</taxon>
        <taxon>Anthoathecata</taxon>
        <taxon>Aplanulata</taxon>
        <taxon>Hydridae</taxon>
        <taxon>Hydra</taxon>
    </lineage>
</organism>
<sequence length="211" mass="24123">MEHNNLTSIACARPVIFAEGLFVSCYLHQGKFMPEEGLNQHDLSSILNGEFLKAGSDLVEEFALKNKLQKLVTEKEDTFELDDFLSPSISTTTRSKNDSDRINENVVHISLSNNQIQFFGLQDSLSSTEKEAEMRKTFEKQVHWIMGEGEEYVTMECFTRYTDALILLDVLKRYNVPSVVSFLARRDEPIAVTFSKIKIDLDCLMFCLFQA</sequence>